<evidence type="ECO:0000256" key="9">
    <source>
        <dbReference type="RuleBase" id="RU362091"/>
    </source>
</evidence>
<comment type="similarity">
    <text evidence="2 9">Belongs to the sodium:solute symporter (SSF) (TC 2.A.21) family.</text>
</comment>
<dbReference type="CDD" id="cd11480">
    <property type="entry name" value="SLC5sbd_u4"/>
    <property type="match status" value="1"/>
</dbReference>
<gene>
    <name evidence="12" type="ORF">GNZ18_18585</name>
</gene>
<dbReference type="InterPro" id="IPR038377">
    <property type="entry name" value="Na/Glc_symporter_sf"/>
</dbReference>
<evidence type="ECO:0000256" key="11">
    <source>
        <dbReference type="SAM" id="Phobius"/>
    </source>
</evidence>
<dbReference type="GO" id="GO:0006847">
    <property type="term" value="P:plasma membrane acetate transport"/>
    <property type="evidence" value="ECO:0007669"/>
    <property type="project" value="TreeGrafter"/>
</dbReference>
<evidence type="ECO:0000256" key="8">
    <source>
        <dbReference type="ARBA" id="ARBA00023136"/>
    </source>
</evidence>
<dbReference type="GO" id="GO:0005886">
    <property type="term" value="C:plasma membrane"/>
    <property type="evidence" value="ECO:0007669"/>
    <property type="project" value="UniProtKB-SubCell"/>
</dbReference>
<feature type="transmembrane region" description="Helical" evidence="11">
    <location>
        <begin position="444"/>
        <end position="465"/>
    </location>
</feature>
<keyword evidence="8 11" id="KW-0472">Membrane</keyword>
<feature type="transmembrane region" description="Helical" evidence="11">
    <location>
        <begin position="153"/>
        <end position="171"/>
    </location>
</feature>
<evidence type="ECO:0000313" key="12">
    <source>
        <dbReference type="EMBL" id="MUN38596.1"/>
    </source>
</evidence>
<evidence type="ECO:0000256" key="1">
    <source>
        <dbReference type="ARBA" id="ARBA00004651"/>
    </source>
</evidence>
<keyword evidence="7 11" id="KW-1133">Transmembrane helix</keyword>
<dbReference type="Gene3D" id="1.20.1730.10">
    <property type="entry name" value="Sodium/glucose cotransporter"/>
    <property type="match status" value="1"/>
</dbReference>
<organism evidence="12 13">
    <name type="scientific">Actinomadura litoris</name>
    <dbReference type="NCBI Taxonomy" id="2678616"/>
    <lineage>
        <taxon>Bacteria</taxon>
        <taxon>Bacillati</taxon>
        <taxon>Actinomycetota</taxon>
        <taxon>Actinomycetes</taxon>
        <taxon>Streptosporangiales</taxon>
        <taxon>Thermomonosporaceae</taxon>
        <taxon>Actinomadura</taxon>
    </lineage>
</organism>
<feature type="transmembrane region" description="Helical" evidence="11">
    <location>
        <begin position="45"/>
        <end position="69"/>
    </location>
</feature>
<dbReference type="Proteomes" id="UP000432015">
    <property type="component" value="Unassembled WGS sequence"/>
</dbReference>
<feature type="transmembrane region" description="Helical" evidence="11">
    <location>
        <begin position="183"/>
        <end position="201"/>
    </location>
</feature>
<keyword evidence="6" id="KW-0769">Symport</keyword>
<evidence type="ECO:0000256" key="3">
    <source>
        <dbReference type="ARBA" id="ARBA00022448"/>
    </source>
</evidence>
<evidence type="ECO:0000256" key="6">
    <source>
        <dbReference type="ARBA" id="ARBA00022847"/>
    </source>
</evidence>
<keyword evidence="3" id="KW-0813">Transport</keyword>
<accession>A0A7K1L2X5</accession>
<evidence type="ECO:0000256" key="5">
    <source>
        <dbReference type="ARBA" id="ARBA00022692"/>
    </source>
</evidence>
<evidence type="ECO:0000256" key="4">
    <source>
        <dbReference type="ARBA" id="ARBA00022475"/>
    </source>
</evidence>
<feature type="transmembrane region" description="Helical" evidence="11">
    <location>
        <begin position="534"/>
        <end position="552"/>
    </location>
</feature>
<feature type="transmembrane region" description="Helical" evidence="11">
    <location>
        <begin position="471"/>
        <end position="490"/>
    </location>
</feature>
<comment type="caution">
    <text evidence="12">The sequence shown here is derived from an EMBL/GenBank/DDBJ whole genome shotgun (WGS) entry which is preliminary data.</text>
</comment>
<dbReference type="InterPro" id="IPR050277">
    <property type="entry name" value="Sodium:Solute_Symporter"/>
</dbReference>
<comment type="subcellular location">
    <subcellularLocation>
        <location evidence="1">Cell membrane</location>
        <topology evidence="1">Multi-pass membrane protein</topology>
    </subcellularLocation>
</comment>
<dbReference type="PROSITE" id="PS50283">
    <property type="entry name" value="NA_SOLUT_SYMP_3"/>
    <property type="match status" value="1"/>
</dbReference>
<evidence type="ECO:0000256" key="7">
    <source>
        <dbReference type="ARBA" id="ARBA00022989"/>
    </source>
</evidence>
<feature type="transmembrane region" description="Helical" evidence="11">
    <location>
        <begin position="6"/>
        <end position="25"/>
    </location>
</feature>
<proteinExistence type="inferred from homology"/>
<evidence type="ECO:0000313" key="13">
    <source>
        <dbReference type="Proteomes" id="UP000432015"/>
    </source>
</evidence>
<feature type="transmembrane region" description="Helical" evidence="11">
    <location>
        <begin position="306"/>
        <end position="330"/>
    </location>
</feature>
<dbReference type="GO" id="GO:0015293">
    <property type="term" value="F:symporter activity"/>
    <property type="evidence" value="ECO:0007669"/>
    <property type="project" value="UniProtKB-KW"/>
</dbReference>
<evidence type="ECO:0000256" key="10">
    <source>
        <dbReference type="SAM" id="MobiDB-lite"/>
    </source>
</evidence>
<feature type="transmembrane region" description="Helical" evidence="11">
    <location>
        <begin position="502"/>
        <end position="522"/>
    </location>
</feature>
<dbReference type="EMBL" id="WOFH01000006">
    <property type="protein sequence ID" value="MUN38596.1"/>
    <property type="molecule type" value="Genomic_DNA"/>
</dbReference>
<dbReference type="PANTHER" id="PTHR48086:SF6">
    <property type="entry name" value="CATION_ACETATE SYMPORTER ACTP"/>
    <property type="match status" value="1"/>
</dbReference>
<dbReference type="Pfam" id="PF00474">
    <property type="entry name" value="SSF"/>
    <property type="match status" value="2"/>
</dbReference>
<feature type="transmembrane region" description="Helical" evidence="11">
    <location>
        <begin position="395"/>
        <end position="423"/>
    </location>
</feature>
<feature type="transmembrane region" description="Helical" evidence="11">
    <location>
        <begin position="75"/>
        <end position="96"/>
    </location>
</feature>
<reference evidence="12 13" key="1">
    <citation type="submission" date="2019-11" db="EMBL/GenBank/DDBJ databases">
        <authorList>
            <person name="Cao P."/>
        </authorList>
    </citation>
    <scope>NUCLEOTIDE SEQUENCE [LARGE SCALE GENOMIC DNA]</scope>
    <source>
        <strain evidence="12 13">NEAU-AAG5</strain>
    </source>
</reference>
<keyword evidence="13" id="KW-1185">Reference proteome</keyword>
<feature type="region of interest" description="Disordered" evidence="10">
    <location>
        <begin position="571"/>
        <end position="590"/>
    </location>
</feature>
<sequence length="590" mass="61141">MSSPYAVVAIAVVTVVTVLIGSRGLRRSRTTSDFYVASRTVSPIWNASAISGEYLSAASFLGVAGLVMAYGADMLWYPVGYTAGYLVLLLLVAAPLRRSGAYTLPDFAEARLGSPVVRRMSSVLVIVVGWLYLVPQLRGASLTLHVITGAPPWLGALIIVVVVVASVSVGGMRSITAVQAFQYCVKITAITIPLLFIGFVWSSRGAPPVTAHDTPEFAEATTVRFDTATRVDVRVPVTVAARGVVDGRRVDAPLPLAAGRHTVADETRLGFPAGSAAPVMAGSAIAGNHAWASPLNGGGGHGHPLYATYSLVIATFLGTMGLPHILVRFYTNPDGRAARRTALAVLALLGGFYLLPTAYGALGRLYAPELLATGDSDAIVLLLPGHLVPGTAGRLLGALVTAGAFAAFLSTSSGLTMSVAGVLAQDMLGGRSGGRMRRFHPFRIGTVVAICVPFAVALSTGGVPIARAVGLPFAVAASSFCPLLLLGIWWRGLTSAGAAAGLVAGGGLATAAVIVSTLAPALDGWPRELLAEPSALTVPIAFLVMFVVSRLTRGRLRPDIASVMVRMHAPESVRPTGPDTGDTPRANRWS</sequence>
<evidence type="ECO:0000256" key="2">
    <source>
        <dbReference type="ARBA" id="ARBA00006434"/>
    </source>
</evidence>
<feature type="transmembrane region" description="Helical" evidence="11">
    <location>
        <begin position="342"/>
        <end position="362"/>
    </location>
</feature>
<feature type="transmembrane region" description="Helical" evidence="11">
    <location>
        <begin position="116"/>
        <end position="133"/>
    </location>
</feature>
<dbReference type="RefSeq" id="WP_312874601.1">
    <property type="nucleotide sequence ID" value="NZ_WOFH01000006.1"/>
</dbReference>
<name>A0A7K1L2X5_9ACTN</name>
<dbReference type="AlphaFoldDB" id="A0A7K1L2X5"/>
<protein>
    <submittedName>
        <fullName evidence="12">Cation acetate symporter</fullName>
    </submittedName>
</protein>
<keyword evidence="5 11" id="KW-0812">Transmembrane</keyword>
<dbReference type="GO" id="GO:0015123">
    <property type="term" value="F:acetate transmembrane transporter activity"/>
    <property type="evidence" value="ECO:0007669"/>
    <property type="project" value="TreeGrafter"/>
</dbReference>
<keyword evidence="4" id="KW-1003">Cell membrane</keyword>
<dbReference type="InterPro" id="IPR001734">
    <property type="entry name" value="Na/solute_symporter"/>
</dbReference>
<dbReference type="PANTHER" id="PTHR48086">
    <property type="entry name" value="SODIUM/PROLINE SYMPORTER-RELATED"/>
    <property type="match status" value="1"/>
</dbReference>